<dbReference type="GO" id="GO:0030672">
    <property type="term" value="C:synaptic vesicle membrane"/>
    <property type="evidence" value="ECO:0007669"/>
    <property type="project" value="TreeGrafter"/>
</dbReference>
<name>T1GQ53_MEGSC</name>
<dbReference type="GO" id="GO:0007269">
    <property type="term" value="P:neurotransmitter secretion"/>
    <property type="evidence" value="ECO:0007669"/>
    <property type="project" value="TreeGrafter"/>
</dbReference>
<dbReference type="PANTHER" id="PTHR10841:SF17">
    <property type="entry name" value="SYNAPSIN"/>
    <property type="match status" value="1"/>
</dbReference>
<dbReference type="EnsemblMetazoa" id="MESCA005754-RA">
    <property type="protein sequence ID" value="MESCA005754-PA"/>
    <property type="gene ID" value="MESCA005754"/>
</dbReference>
<dbReference type="Gene3D" id="3.30.470.20">
    <property type="entry name" value="ATP-grasp fold, B domain"/>
    <property type="match status" value="1"/>
</dbReference>
<dbReference type="Proteomes" id="UP000015102">
    <property type="component" value="Unassembled WGS sequence"/>
</dbReference>
<dbReference type="HOGENOM" id="CLU_1505153_0_0_1"/>
<dbReference type="AlphaFoldDB" id="T1GQ53"/>
<reference evidence="4" key="1">
    <citation type="submission" date="2013-02" db="EMBL/GenBank/DDBJ databases">
        <authorList>
            <person name="Hughes D."/>
        </authorList>
    </citation>
    <scope>NUCLEOTIDE SEQUENCE</scope>
    <source>
        <strain>Durham</strain>
        <strain evidence="4">NC isolate 2 -- Noor lab</strain>
    </source>
</reference>
<proteinExistence type="predicted"/>
<evidence type="ECO:0000313" key="3">
    <source>
        <dbReference type="EnsemblMetazoa" id="MESCA005754-PA"/>
    </source>
</evidence>
<feature type="compositionally biased region" description="Polar residues" evidence="1">
    <location>
        <begin position="146"/>
        <end position="158"/>
    </location>
</feature>
<dbReference type="Pfam" id="PF02750">
    <property type="entry name" value="Synapsin_C"/>
    <property type="match status" value="1"/>
</dbReference>
<dbReference type="EMBL" id="CAQQ02391464">
    <property type="status" value="NOT_ANNOTATED_CDS"/>
    <property type="molecule type" value="Genomic_DNA"/>
</dbReference>
<keyword evidence="4" id="KW-1185">Reference proteome</keyword>
<protein>
    <recommendedName>
        <fullName evidence="2">Synapsin ATP-binding domain-containing protein</fullName>
    </recommendedName>
</protein>
<evidence type="ECO:0000313" key="4">
    <source>
        <dbReference type="Proteomes" id="UP000015102"/>
    </source>
</evidence>
<sequence length="179" mass="19724">MLEQMPVSDKHKMWIEEISKMFGGLVLCEISFLVDRNGVEYLHSFKDSSFPLIGDSQEEDRKNIVDIVSSKMQVRKLICTPGAVMSRKNSVDNSQTTPLRQPPLGGPPPIPERISPAIGSIGRLSSRSSISDTPAPTLNLARRDSQSSTTTESAPTQPEDTEDTMKNLRKTFAGIFGDM</sequence>
<accession>T1GQ53</accession>
<reference evidence="3" key="2">
    <citation type="submission" date="2015-06" db="UniProtKB">
        <authorList>
            <consortium name="EnsemblMetazoa"/>
        </authorList>
    </citation>
    <scope>IDENTIFICATION</scope>
</reference>
<dbReference type="OMA" id="RMAIVCK"/>
<feature type="region of interest" description="Disordered" evidence="1">
    <location>
        <begin position="85"/>
        <end position="167"/>
    </location>
</feature>
<feature type="compositionally biased region" description="Low complexity" evidence="1">
    <location>
        <begin position="112"/>
        <end position="131"/>
    </location>
</feature>
<feature type="compositionally biased region" description="Pro residues" evidence="1">
    <location>
        <begin position="100"/>
        <end position="111"/>
    </location>
</feature>
<dbReference type="PANTHER" id="PTHR10841">
    <property type="entry name" value="SYNAPSIN"/>
    <property type="match status" value="1"/>
</dbReference>
<evidence type="ECO:0000256" key="1">
    <source>
        <dbReference type="SAM" id="MobiDB-lite"/>
    </source>
</evidence>
<dbReference type="InterPro" id="IPR020898">
    <property type="entry name" value="Synapsin_ATP-bd_dom"/>
</dbReference>
<feature type="compositionally biased region" description="Polar residues" evidence="1">
    <location>
        <begin position="87"/>
        <end position="97"/>
    </location>
</feature>
<feature type="domain" description="Synapsin ATP-binding" evidence="2">
    <location>
        <begin position="1"/>
        <end position="73"/>
    </location>
</feature>
<organism evidence="3 4">
    <name type="scientific">Megaselia scalaris</name>
    <name type="common">Humpbacked fly</name>
    <name type="synonym">Phora scalaris</name>
    <dbReference type="NCBI Taxonomy" id="36166"/>
    <lineage>
        <taxon>Eukaryota</taxon>
        <taxon>Metazoa</taxon>
        <taxon>Ecdysozoa</taxon>
        <taxon>Arthropoda</taxon>
        <taxon>Hexapoda</taxon>
        <taxon>Insecta</taxon>
        <taxon>Pterygota</taxon>
        <taxon>Neoptera</taxon>
        <taxon>Endopterygota</taxon>
        <taxon>Diptera</taxon>
        <taxon>Brachycera</taxon>
        <taxon>Muscomorpha</taxon>
        <taxon>Platypezoidea</taxon>
        <taxon>Phoridae</taxon>
        <taxon>Megaseliini</taxon>
        <taxon>Megaselia</taxon>
    </lineage>
</organism>
<dbReference type="STRING" id="36166.T1GQ53"/>
<evidence type="ECO:0000259" key="2">
    <source>
        <dbReference type="Pfam" id="PF02750"/>
    </source>
</evidence>